<dbReference type="SUPFAM" id="SSF46973">
    <property type="entry name" value="Enzyme IIa from lactose specific PTS, IIa-lac"/>
    <property type="match status" value="1"/>
</dbReference>
<gene>
    <name evidence="5" type="ORF">DXH47_10510</name>
</gene>
<dbReference type="InterPro" id="IPR003188">
    <property type="entry name" value="PTS_IIA_lac/cel"/>
</dbReference>
<evidence type="ECO:0000313" key="5">
    <source>
        <dbReference type="EMBL" id="RXI76513.1"/>
    </source>
</evidence>
<dbReference type="InterPro" id="IPR036542">
    <property type="entry name" value="PTS_IIA_lac/cel_sf"/>
</dbReference>
<keyword evidence="3" id="KW-0808">Transferase</keyword>
<keyword evidence="2" id="KW-0762">Sugar transport</keyword>
<dbReference type="GO" id="GO:0016740">
    <property type="term" value="F:transferase activity"/>
    <property type="evidence" value="ECO:0007669"/>
    <property type="project" value="UniProtKB-KW"/>
</dbReference>
<reference evidence="5 6" key="1">
    <citation type="submission" date="2018-08" db="EMBL/GenBank/DDBJ databases">
        <title>Lactobacillus suantsai sp. nov., isolated from traditional fermented suan-tsai in Taiwan.</title>
        <authorList>
            <person name="Huang C.-H."/>
        </authorList>
    </citation>
    <scope>NUCLEOTIDE SEQUENCE [LARGE SCALE GENOMIC DNA]</scope>
    <source>
        <strain evidence="5 6">BCRC 12945</strain>
    </source>
</reference>
<sequence>MTPTNDQLAMQVLTTAGQAKQTLFQAIQTYHQTGVLELQAGHDQLVTAHRLQNQLTARLADRQASPNVLGCHVLDTLMAVESNYDLVQALLSK</sequence>
<accession>A0A4Q0VFF6</accession>
<evidence type="ECO:0000256" key="3">
    <source>
        <dbReference type="ARBA" id="ARBA00022679"/>
    </source>
</evidence>
<keyword evidence="1" id="KW-0813">Transport</keyword>
<dbReference type="EMBL" id="QXIL01000030">
    <property type="protein sequence ID" value="RXI76513.1"/>
    <property type="molecule type" value="Genomic_DNA"/>
</dbReference>
<comment type="caution">
    <text evidence="5">The sequence shown here is derived from an EMBL/GenBank/DDBJ whole genome shotgun (WGS) entry which is preliminary data.</text>
</comment>
<dbReference type="OrthoDB" id="2326954at2"/>
<evidence type="ECO:0000256" key="1">
    <source>
        <dbReference type="ARBA" id="ARBA00022448"/>
    </source>
</evidence>
<protein>
    <submittedName>
        <fullName evidence="5">Uncharacterized protein</fullName>
    </submittedName>
</protein>
<dbReference type="Gene3D" id="1.20.58.80">
    <property type="entry name" value="Phosphotransferase system, lactose/cellobiose-type IIA subunit"/>
    <property type="match status" value="1"/>
</dbReference>
<keyword evidence="6" id="KW-1185">Reference proteome</keyword>
<dbReference type="Pfam" id="PF02255">
    <property type="entry name" value="PTS_IIA"/>
    <property type="match status" value="1"/>
</dbReference>
<name>A0A4Q0VFF6_9LACO</name>
<dbReference type="GO" id="GO:0009401">
    <property type="term" value="P:phosphoenolpyruvate-dependent sugar phosphotransferase system"/>
    <property type="evidence" value="ECO:0007669"/>
    <property type="project" value="UniProtKB-KW"/>
</dbReference>
<proteinExistence type="predicted"/>
<dbReference type="RefSeq" id="WP_129033259.1">
    <property type="nucleotide sequence ID" value="NZ_CP059603.1"/>
</dbReference>
<evidence type="ECO:0000256" key="4">
    <source>
        <dbReference type="ARBA" id="ARBA00022683"/>
    </source>
</evidence>
<keyword evidence="4" id="KW-0598">Phosphotransferase system</keyword>
<evidence type="ECO:0000313" key="6">
    <source>
        <dbReference type="Proteomes" id="UP000290602"/>
    </source>
</evidence>
<dbReference type="Proteomes" id="UP000290602">
    <property type="component" value="Unassembled WGS sequence"/>
</dbReference>
<organism evidence="5 6">
    <name type="scientific">Levilactobacillus suantsaii</name>
    <dbReference type="NCBI Taxonomy" id="2292255"/>
    <lineage>
        <taxon>Bacteria</taxon>
        <taxon>Bacillati</taxon>
        <taxon>Bacillota</taxon>
        <taxon>Bacilli</taxon>
        <taxon>Lactobacillales</taxon>
        <taxon>Lactobacillaceae</taxon>
        <taxon>Levilactobacillus</taxon>
    </lineage>
</organism>
<dbReference type="AlphaFoldDB" id="A0A4Q0VFF6"/>
<evidence type="ECO:0000256" key="2">
    <source>
        <dbReference type="ARBA" id="ARBA00022597"/>
    </source>
</evidence>